<gene>
    <name evidence="2 3" type="primary">LOC112459718</name>
</gene>
<dbReference type="RefSeq" id="XP_024879753.1">
    <property type="nucleotide sequence ID" value="XM_025023985.1"/>
</dbReference>
<dbReference type="GeneID" id="112459718"/>
<sequence>MSLMSLRGRKAVEYFMHFQGWNLSWDKRKKRSHKMSKRLIETKQSIKNLVVEREAVAVELHHLRPEFPKMAVQANTLIIIQKFHFQVKQVTMNTVGGGSQSGASMKPGDDLDTDSTLKRILEQDYDLANE</sequence>
<accession>A0A6J1QDC4</accession>
<dbReference type="AlphaFoldDB" id="A0A6J1QDC4"/>
<name>A0A6J1QDC4_9HYME</name>
<dbReference type="Gene3D" id="2.30.30.140">
    <property type="match status" value="1"/>
</dbReference>
<dbReference type="Proteomes" id="UP000504618">
    <property type="component" value="Unplaced"/>
</dbReference>
<evidence type="ECO:0000313" key="1">
    <source>
        <dbReference type="Proteomes" id="UP000504618"/>
    </source>
</evidence>
<keyword evidence="1" id="KW-1185">Reference proteome</keyword>
<organism evidence="1 3">
    <name type="scientific">Temnothorax curvispinosus</name>
    <dbReference type="NCBI Taxonomy" id="300111"/>
    <lineage>
        <taxon>Eukaryota</taxon>
        <taxon>Metazoa</taxon>
        <taxon>Ecdysozoa</taxon>
        <taxon>Arthropoda</taxon>
        <taxon>Hexapoda</taxon>
        <taxon>Insecta</taxon>
        <taxon>Pterygota</taxon>
        <taxon>Neoptera</taxon>
        <taxon>Endopterygota</taxon>
        <taxon>Hymenoptera</taxon>
        <taxon>Apocrita</taxon>
        <taxon>Aculeata</taxon>
        <taxon>Formicoidea</taxon>
        <taxon>Formicidae</taxon>
        <taxon>Myrmicinae</taxon>
        <taxon>Temnothorax</taxon>
    </lineage>
</organism>
<evidence type="ECO:0000313" key="2">
    <source>
        <dbReference type="RefSeq" id="XP_024879752.1"/>
    </source>
</evidence>
<protein>
    <submittedName>
        <fullName evidence="2 3">Uncharacterized protein LOC112459718 isoform X1</fullName>
    </submittedName>
</protein>
<reference evidence="2 3" key="1">
    <citation type="submission" date="2025-04" db="UniProtKB">
        <authorList>
            <consortium name="RefSeq"/>
        </authorList>
    </citation>
    <scope>IDENTIFICATION</scope>
    <source>
        <tissue evidence="2 3">Whole body</tissue>
    </source>
</reference>
<proteinExistence type="predicted"/>
<dbReference type="RefSeq" id="XP_024879752.1">
    <property type="nucleotide sequence ID" value="XM_025023984.1"/>
</dbReference>
<evidence type="ECO:0000313" key="3">
    <source>
        <dbReference type="RefSeq" id="XP_024879753.1"/>
    </source>
</evidence>